<comment type="caution">
    <text evidence="3">The sequence shown here is derived from an EMBL/GenBank/DDBJ whole genome shotgun (WGS) entry which is preliminary data.</text>
</comment>
<reference evidence="3" key="1">
    <citation type="submission" date="2023-04" db="EMBL/GenBank/DDBJ databases">
        <title>Characterization and analysis of the complete genome of Gordonia rubripertincta 112, the degrader of aromatic and aliphatic compounds.</title>
        <authorList>
            <person name="Frantsuzova E."/>
            <person name="Bogun A."/>
            <person name="Delegan Y."/>
        </authorList>
    </citation>
    <scope>NUCLEOTIDE SEQUENCE</scope>
    <source>
        <strain evidence="3">112</strain>
        <plasmid evidence="3">p1517_part_2</plasmid>
    </source>
</reference>
<name>A0AAW6RA26_GORRU</name>
<organism evidence="3">
    <name type="scientific">Gordonia rubripertincta</name>
    <name type="common">Rhodococcus corallinus</name>
    <dbReference type="NCBI Taxonomy" id="36822"/>
    <lineage>
        <taxon>Bacteria</taxon>
        <taxon>Bacillati</taxon>
        <taxon>Actinomycetota</taxon>
        <taxon>Actinomycetes</taxon>
        <taxon>Mycobacteriales</taxon>
        <taxon>Gordoniaceae</taxon>
        <taxon>Gordonia</taxon>
    </lineage>
</organism>
<proteinExistence type="predicted"/>
<evidence type="ECO:0000259" key="1">
    <source>
        <dbReference type="Pfam" id="PF18739"/>
    </source>
</evidence>
<sequence>MSDERRYRGLWWIPAPEDDGSDVEKVGGVLTIDAAGRVHLEVMSALVDGHLQGDGSVRRRSARSFDEPRIIHGEAEGQAVTLLYCTRANGGMVHVAHVPTETQVFRAGAAVVGAWLEGDDDPVFVGMRVEMSHLTEWSGRSGLSHGITGPHPVDAGESSSATGHTVRVTLETVPSDRVELPGEDITAILLWSQSFGRGGTDNAWGRTHQIKERTFYEVQTPQPRGALEFQDAIRPVQNLLTLATQSPCAVGGRHLIAAEDAEGGRPRVELFFHGEDVEIKASREWHHLLFTLDDLGGAQALDRWYALSRKIGPPLNVLFGLDYERHGYYETRLFTAATVVEGFHSTLCPTSTAISPEDHKTIRDLIKTALKGVDQRVREWALNAVGHNRSGLTKRCLELTELADPAAVDMLLGDRKVWAKWLVHARNSVGHDHLTPPRHDETPQEGYDRLLDITRHLLHLILMSQLGLDATLQQRAVTEHWGYQARRFREQVTEYNNRRAT</sequence>
<dbReference type="Pfam" id="PF18739">
    <property type="entry name" value="HEPN_Apea"/>
    <property type="match status" value="1"/>
</dbReference>
<evidence type="ECO:0008006" key="4">
    <source>
        <dbReference type="Google" id="ProtNLM"/>
    </source>
</evidence>
<evidence type="ECO:0000259" key="2">
    <source>
        <dbReference type="Pfam" id="PF18862"/>
    </source>
</evidence>
<dbReference type="InterPro" id="IPR041229">
    <property type="entry name" value="HEPN_Apea"/>
</dbReference>
<feature type="domain" description="Apea-like HEPN" evidence="1">
    <location>
        <begin position="336"/>
        <end position="471"/>
    </location>
</feature>
<dbReference type="EMBL" id="JARUXG010000017">
    <property type="protein sequence ID" value="MDG6783127.1"/>
    <property type="molecule type" value="Genomic_DNA"/>
</dbReference>
<accession>A0AAW6RA26</accession>
<dbReference type="AlphaFoldDB" id="A0AAW6RA26"/>
<protein>
    <recommendedName>
        <fullName evidence="4">ApeA N-terminal domain-containing protein</fullName>
    </recommendedName>
</protein>
<geneLocation type="plasmid" evidence="3">
    <name>p1517_part_2</name>
</geneLocation>
<keyword evidence="3" id="KW-0614">Plasmid</keyword>
<dbReference type="RefSeq" id="WP_005199770.1">
    <property type="nucleotide sequence ID" value="NZ_CP178557.1"/>
</dbReference>
<feature type="domain" description="ApeA N-terminal" evidence="2">
    <location>
        <begin position="7"/>
        <end position="304"/>
    </location>
</feature>
<dbReference type="InterPro" id="IPR041223">
    <property type="entry name" value="ApeA_NTD"/>
</dbReference>
<evidence type="ECO:0000313" key="3">
    <source>
        <dbReference type="EMBL" id="MDG6783127.1"/>
    </source>
</evidence>
<dbReference type="Pfam" id="PF18862">
    <property type="entry name" value="ApeA_NTD1"/>
    <property type="match status" value="1"/>
</dbReference>
<gene>
    <name evidence="3" type="ORF">QBL07_20105</name>
</gene>